<dbReference type="Pfam" id="PF00394">
    <property type="entry name" value="Cu-oxidase"/>
    <property type="match status" value="1"/>
</dbReference>
<dbReference type="PANTHER" id="PTHR11709:SF296">
    <property type="entry name" value="MULTI-COPPER OXIDASE TYPE I FAMILY PROTEIN"/>
    <property type="match status" value="1"/>
</dbReference>
<accession>A0A1D1Y9N7</accession>
<feature type="domain" description="Plastocyanin-like" evidence="5">
    <location>
        <begin position="37"/>
        <end position="150"/>
    </location>
</feature>
<evidence type="ECO:0000259" key="3">
    <source>
        <dbReference type="Pfam" id="PF00394"/>
    </source>
</evidence>
<keyword evidence="2" id="KW-0732">Signal</keyword>
<name>A0A1D1Y9N7_9ARAE</name>
<dbReference type="Gene3D" id="2.60.40.420">
    <property type="entry name" value="Cupredoxins - blue copper proteins"/>
    <property type="match status" value="3"/>
</dbReference>
<dbReference type="Pfam" id="PF07731">
    <property type="entry name" value="Cu-oxidase_2"/>
    <property type="match status" value="1"/>
</dbReference>
<comment type="similarity">
    <text evidence="1">Belongs to the multicopper oxidase family.</text>
</comment>
<evidence type="ECO:0000259" key="4">
    <source>
        <dbReference type="Pfam" id="PF07731"/>
    </source>
</evidence>
<feature type="chain" id="PRO_5008900049" evidence="2">
    <location>
        <begin position="27"/>
        <end position="545"/>
    </location>
</feature>
<dbReference type="InterPro" id="IPR011707">
    <property type="entry name" value="Cu-oxidase-like_N"/>
</dbReference>
<dbReference type="SUPFAM" id="SSF49503">
    <property type="entry name" value="Cupredoxins"/>
    <property type="match status" value="3"/>
</dbReference>
<dbReference type="InterPro" id="IPR008972">
    <property type="entry name" value="Cupredoxin"/>
</dbReference>
<evidence type="ECO:0000256" key="1">
    <source>
        <dbReference type="ARBA" id="ARBA00010609"/>
    </source>
</evidence>
<proteinExistence type="inferred from homology"/>
<dbReference type="AlphaFoldDB" id="A0A1D1Y9N7"/>
<dbReference type="Pfam" id="PF07732">
    <property type="entry name" value="Cu-oxidase_3"/>
    <property type="match status" value="1"/>
</dbReference>
<evidence type="ECO:0000259" key="5">
    <source>
        <dbReference type="Pfam" id="PF07732"/>
    </source>
</evidence>
<dbReference type="GO" id="GO:0005507">
    <property type="term" value="F:copper ion binding"/>
    <property type="evidence" value="ECO:0007669"/>
    <property type="project" value="InterPro"/>
</dbReference>
<reference evidence="6" key="1">
    <citation type="submission" date="2015-07" db="EMBL/GenBank/DDBJ databases">
        <title>Transcriptome Assembly of Anthurium amnicola.</title>
        <authorList>
            <person name="Suzuki J."/>
        </authorList>
    </citation>
    <scope>NUCLEOTIDE SEQUENCE</scope>
</reference>
<dbReference type="InterPro" id="IPR045087">
    <property type="entry name" value="Cu-oxidase_fam"/>
</dbReference>
<feature type="signal peptide" evidence="2">
    <location>
        <begin position="1"/>
        <end position="26"/>
    </location>
</feature>
<dbReference type="InterPro" id="IPR034273">
    <property type="entry name" value="CuRO_1_AAO-like"/>
</dbReference>
<evidence type="ECO:0000256" key="2">
    <source>
        <dbReference type="SAM" id="SignalP"/>
    </source>
</evidence>
<evidence type="ECO:0000313" key="6">
    <source>
        <dbReference type="EMBL" id="JAT51356.1"/>
    </source>
</evidence>
<organism evidence="6">
    <name type="scientific">Anthurium amnicola</name>
    <dbReference type="NCBI Taxonomy" id="1678845"/>
    <lineage>
        <taxon>Eukaryota</taxon>
        <taxon>Viridiplantae</taxon>
        <taxon>Streptophyta</taxon>
        <taxon>Embryophyta</taxon>
        <taxon>Tracheophyta</taxon>
        <taxon>Spermatophyta</taxon>
        <taxon>Magnoliopsida</taxon>
        <taxon>Liliopsida</taxon>
        <taxon>Araceae</taxon>
        <taxon>Pothoideae</taxon>
        <taxon>Potheae</taxon>
        <taxon>Anthurium</taxon>
    </lineage>
</organism>
<sequence>MSTASAPVGVALAITLILGLAGVLNADGPELYYDWKVSSSQIAPLGVAKQVILINGQFPGPLLNATTNDVVHVNVHNTLSEPFLLTWNGVQQRKNSWQDGVAGTNCPILPGQNWTYGFQMKDQIGSFFYYPSLLLQRAAGGYGPIRINNRVVIPIPFPFPRDDFDILVGDWYNADYKAMRSGLDGGRLLPEPDGILINGQGPGGASFTIQPGATYRLRISNVGLRTTINFRIQGHKLLLVEAEGSYVVKENYTSLDIHCGQSYSALLTADQPPNAAYFIVASSRFISRNLTGVATLRYAGSNAPPIGPLPDGPANYDYAFSLNQARSIRWDLAVGAARPNPQGSYHYGQIPITRTVVLRSGVAAMGNGTTRYTVNGISFVYPDTPLKLADYYKIPNVFTPGSIPDAPDGRSPATGTSVLDAHYRDFIQIVFENTEPELQSWHLNGYGVFVVGMDDGVWDKGKNSSYNLVDAVYRSTLQVYPKAWTAVLLALDNMGMWNIRSQVEDKRYLGQELYMRVKGDDPVPSYRDESPIPDNVLKCGRAASL</sequence>
<dbReference type="InterPro" id="IPR001117">
    <property type="entry name" value="Cu-oxidase_2nd"/>
</dbReference>
<gene>
    <name evidence="6" type="primary">Bp10_4</name>
    <name evidence="6" type="ORF">g.50017</name>
</gene>
<dbReference type="InterPro" id="IPR011706">
    <property type="entry name" value="Cu-oxidase_C"/>
</dbReference>
<dbReference type="PANTHER" id="PTHR11709">
    <property type="entry name" value="MULTI-COPPER OXIDASE"/>
    <property type="match status" value="1"/>
</dbReference>
<feature type="domain" description="Plastocyanin-like" evidence="3">
    <location>
        <begin position="166"/>
        <end position="300"/>
    </location>
</feature>
<protein>
    <submittedName>
        <fullName evidence="6">L-ascorbate oxidase</fullName>
    </submittedName>
</protein>
<feature type="domain" description="Plastocyanin-like" evidence="4">
    <location>
        <begin position="384"/>
        <end position="518"/>
    </location>
</feature>
<dbReference type="EMBL" id="GDJX01016580">
    <property type="protein sequence ID" value="JAT51356.1"/>
    <property type="molecule type" value="Transcribed_RNA"/>
</dbReference>
<dbReference type="GO" id="GO:0016491">
    <property type="term" value="F:oxidoreductase activity"/>
    <property type="evidence" value="ECO:0007669"/>
    <property type="project" value="InterPro"/>
</dbReference>
<dbReference type="CDD" id="cd13846">
    <property type="entry name" value="CuRO_1_AAO_like_1"/>
    <property type="match status" value="1"/>
</dbReference>